<proteinExistence type="predicted"/>
<keyword evidence="1" id="KW-0812">Transmembrane</keyword>
<reference evidence="2 3" key="1">
    <citation type="submission" date="2019-10" db="EMBL/GenBank/DDBJ databases">
        <title>New species of Slilvanegrellaceae.</title>
        <authorList>
            <person name="Pitt A."/>
            <person name="Hahn M.W."/>
        </authorList>
    </citation>
    <scope>NUCLEOTIDE SEQUENCE [LARGE SCALE GENOMIC DNA]</scope>
    <source>
        <strain evidence="2 3">SP-Ram-0.45-NSY-1</strain>
    </source>
</reference>
<organism evidence="2 3">
    <name type="scientific">Silvanigrella paludirubra</name>
    <dbReference type="NCBI Taxonomy" id="2499159"/>
    <lineage>
        <taxon>Bacteria</taxon>
        <taxon>Pseudomonadati</taxon>
        <taxon>Bdellovibrionota</taxon>
        <taxon>Oligoflexia</taxon>
        <taxon>Silvanigrellales</taxon>
        <taxon>Silvanigrellaceae</taxon>
        <taxon>Silvanigrella</taxon>
    </lineage>
</organism>
<feature type="transmembrane region" description="Helical" evidence="1">
    <location>
        <begin position="66"/>
        <end position="86"/>
    </location>
</feature>
<evidence type="ECO:0000313" key="2">
    <source>
        <dbReference type="EMBL" id="KAB8039038.1"/>
    </source>
</evidence>
<feature type="transmembrane region" description="Helical" evidence="1">
    <location>
        <begin position="107"/>
        <end position="127"/>
    </location>
</feature>
<evidence type="ECO:0000256" key="1">
    <source>
        <dbReference type="SAM" id="Phobius"/>
    </source>
</evidence>
<keyword evidence="3" id="KW-1185">Reference proteome</keyword>
<feature type="transmembrane region" description="Helical" evidence="1">
    <location>
        <begin position="12"/>
        <end position="30"/>
    </location>
</feature>
<dbReference type="EMBL" id="WFLM01000003">
    <property type="protein sequence ID" value="KAB8039038.1"/>
    <property type="molecule type" value="Genomic_DNA"/>
</dbReference>
<dbReference type="Pfam" id="PF09933">
    <property type="entry name" value="DUF2165"/>
    <property type="match status" value="1"/>
</dbReference>
<dbReference type="Proteomes" id="UP000437748">
    <property type="component" value="Unassembled WGS sequence"/>
</dbReference>
<dbReference type="OrthoDB" id="7618855at2"/>
<dbReference type="InterPro" id="IPR018681">
    <property type="entry name" value="DUF2165_transmembrane"/>
</dbReference>
<dbReference type="RefSeq" id="WP_153420436.1">
    <property type="nucleotide sequence ID" value="NZ_WFLM01000003.1"/>
</dbReference>
<feature type="transmembrane region" description="Helical" evidence="1">
    <location>
        <begin position="139"/>
        <end position="160"/>
    </location>
</feature>
<name>A0A6N6VT33_9BACT</name>
<keyword evidence="1" id="KW-0472">Membrane</keyword>
<comment type="caution">
    <text evidence="2">The sequence shown here is derived from an EMBL/GenBank/DDBJ whole genome shotgun (WGS) entry which is preliminary data.</text>
</comment>
<evidence type="ECO:0000313" key="3">
    <source>
        <dbReference type="Proteomes" id="UP000437748"/>
    </source>
</evidence>
<gene>
    <name evidence="2" type="ORF">GCL60_09285</name>
</gene>
<dbReference type="AlphaFoldDB" id="A0A6N6VT33"/>
<accession>A0A6N6VT33</accession>
<protein>
    <submittedName>
        <fullName evidence="2">DUF2165 family protein</fullName>
    </submittedName>
</protein>
<keyword evidence="1" id="KW-1133">Transmembrane helix</keyword>
<sequence>MMASLERVCKIVLMLLFTIYISIVTLNNVLDYSSNFNFVKHVLLMDTTFKNNELMWRSISSPNIHTLFYIGLIFFEAMISILAWIGSFCMIKNYKLSAKKFHNSKKLAVISLILSLVMWSLFFMTIGGEWFLMWQSPTWNGLAVARPMFLIVGITLLFIIKKDDEKNE</sequence>